<accession>A0A0K2GJE1</accession>
<protein>
    <recommendedName>
        <fullName evidence="2">Lcl C-terminal domain-containing protein</fullName>
    </recommendedName>
</protein>
<evidence type="ECO:0000313" key="3">
    <source>
        <dbReference type="EMBL" id="ALA60969.1"/>
    </source>
</evidence>
<proteinExistence type="predicted"/>
<keyword evidence="1" id="KW-0732">Signal</keyword>
<feature type="domain" description="Lcl C-terminal" evidence="2">
    <location>
        <begin position="42"/>
        <end position="153"/>
    </location>
</feature>
<dbReference type="KEGG" id="nmv:NITMOv2_4597"/>
<dbReference type="RefSeq" id="WP_053381741.1">
    <property type="nucleotide sequence ID" value="NZ_CP011801.1"/>
</dbReference>
<dbReference type="EMBL" id="CP011801">
    <property type="protein sequence ID" value="ALA60969.1"/>
    <property type="molecule type" value="Genomic_DNA"/>
</dbReference>
<sequence>MEKVGRQTALWLVGAALAFLLRAPVGAEQAADRFTLVLDGAAVRDNRTGLIWEQEPDRIHDVWSASVARCLTKEVGGRKGWRAPSVDELKTLIDPTQHDPALPAGHPFSNIKSEIYWTATPHPTDDIVAWQISFFSGEPVTDQKSGTRRLWCVLGEPTK</sequence>
<feature type="signal peptide" evidence="1">
    <location>
        <begin position="1"/>
        <end position="27"/>
    </location>
</feature>
<dbReference type="OrthoDB" id="9813883at2"/>
<evidence type="ECO:0000256" key="1">
    <source>
        <dbReference type="SAM" id="SignalP"/>
    </source>
</evidence>
<feature type="chain" id="PRO_5005476883" description="Lcl C-terminal domain-containing protein" evidence="1">
    <location>
        <begin position="28"/>
        <end position="159"/>
    </location>
</feature>
<dbReference type="AlphaFoldDB" id="A0A0K2GJE1"/>
<evidence type="ECO:0000259" key="2">
    <source>
        <dbReference type="Pfam" id="PF07603"/>
    </source>
</evidence>
<reference evidence="3 4" key="1">
    <citation type="journal article" date="2015" name="Proc. Natl. Acad. Sci. U.S.A.">
        <title>Expanded metabolic versatility of ubiquitous nitrite-oxidizing bacteria from the genus Nitrospira.</title>
        <authorList>
            <person name="Koch H."/>
            <person name="Lucker S."/>
            <person name="Albertsen M."/>
            <person name="Kitzinger K."/>
            <person name="Herbold C."/>
            <person name="Spieck E."/>
            <person name="Nielsen P.H."/>
            <person name="Wagner M."/>
            <person name="Daims H."/>
        </authorList>
    </citation>
    <scope>NUCLEOTIDE SEQUENCE [LARGE SCALE GENOMIC DNA]</scope>
    <source>
        <strain evidence="3 4">NSP M-1</strain>
    </source>
</reference>
<dbReference type="STRING" id="42253.NITMOv2_4597"/>
<organism evidence="3 4">
    <name type="scientific">Nitrospira moscoviensis</name>
    <dbReference type="NCBI Taxonomy" id="42253"/>
    <lineage>
        <taxon>Bacteria</taxon>
        <taxon>Pseudomonadati</taxon>
        <taxon>Nitrospirota</taxon>
        <taxon>Nitrospiria</taxon>
        <taxon>Nitrospirales</taxon>
        <taxon>Nitrospiraceae</taxon>
        <taxon>Nitrospira</taxon>
    </lineage>
</organism>
<dbReference type="InterPro" id="IPR011460">
    <property type="entry name" value="Lcl_C"/>
</dbReference>
<dbReference type="Pfam" id="PF07603">
    <property type="entry name" value="Lcl_C"/>
    <property type="match status" value="1"/>
</dbReference>
<dbReference type="Proteomes" id="UP000069205">
    <property type="component" value="Chromosome"/>
</dbReference>
<name>A0A0K2GJE1_NITMO</name>
<keyword evidence="4" id="KW-1185">Reference proteome</keyword>
<evidence type="ECO:0000313" key="4">
    <source>
        <dbReference type="Proteomes" id="UP000069205"/>
    </source>
</evidence>
<gene>
    <name evidence="3" type="ORF">NITMOv2_4597</name>
</gene>
<dbReference type="PATRIC" id="fig|42253.5.peg.4534"/>